<keyword evidence="2" id="KW-1015">Disulfide bond</keyword>
<evidence type="ECO:0000259" key="4">
    <source>
        <dbReference type="Pfam" id="PF00535"/>
    </source>
</evidence>
<dbReference type="GO" id="GO:0005794">
    <property type="term" value="C:Golgi apparatus"/>
    <property type="evidence" value="ECO:0007669"/>
    <property type="project" value="TreeGrafter"/>
</dbReference>
<feature type="region of interest" description="Disordered" evidence="3">
    <location>
        <begin position="51"/>
        <end position="97"/>
    </location>
</feature>
<dbReference type="GO" id="GO:0006493">
    <property type="term" value="P:protein O-linked glycosylation"/>
    <property type="evidence" value="ECO:0007669"/>
    <property type="project" value="TreeGrafter"/>
</dbReference>
<proteinExistence type="predicted"/>
<dbReference type="Gene3D" id="3.90.550.10">
    <property type="entry name" value="Spore Coat Polysaccharide Biosynthesis Protein SpsA, Chain A"/>
    <property type="match status" value="1"/>
</dbReference>
<evidence type="ECO:0000256" key="2">
    <source>
        <dbReference type="ARBA" id="ARBA00023157"/>
    </source>
</evidence>
<dbReference type="EMBL" id="CAMXCT020000480">
    <property type="protein sequence ID" value="CAL1132760.1"/>
    <property type="molecule type" value="Genomic_DNA"/>
</dbReference>
<keyword evidence="8" id="KW-1185">Reference proteome</keyword>
<reference evidence="7" key="2">
    <citation type="submission" date="2024-04" db="EMBL/GenBank/DDBJ databases">
        <authorList>
            <person name="Chen Y."/>
            <person name="Shah S."/>
            <person name="Dougan E. K."/>
            <person name="Thang M."/>
            <person name="Chan C."/>
        </authorList>
    </citation>
    <scope>NUCLEOTIDE SEQUENCE [LARGE SCALE GENOMIC DNA]</scope>
</reference>
<dbReference type="PANTHER" id="PTHR11675:SF119">
    <property type="entry name" value="POLYPEPTIDE N-ACETYLGALACTOSAMINYLTRANSFERASE 2"/>
    <property type="match status" value="1"/>
</dbReference>
<feature type="compositionally biased region" description="Basic and acidic residues" evidence="3">
    <location>
        <begin position="7"/>
        <end position="22"/>
    </location>
</feature>
<dbReference type="GO" id="GO:0004653">
    <property type="term" value="F:polypeptide N-acetylgalactosaminyltransferase activity"/>
    <property type="evidence" value="ECO:0007669"/>
    <property type="project" value="TreeGrafter"/>
</dbReference>
<dbReference type="InterPro" id="IPR001173">
    <property type="entry name" value="Glyco_trans_2-like"/>
</dbReference>
<dbReference type="SUPFAM" id="SSF53448">
    <property type="entry name" value="Nucleotide-diphospho-sugar transferases"/>
    <property type="match status" value="1"/>
</dbReference>
<dbReference type="InterPro" id="IPR029044">
    <property type="entry name" value="Nucleotide-diphossugar_trans"/>
</dbReference>
<evidence type="ECO:0000313" key="7">
    <source>
        <dbReference type="EMBL" id="CAL1132760.1"/>
    </source>
</evidence>
<evidence type="ECO:0008006" key="9">
    <source>
        <dbReference type="Google" id="ProtNLM"/>
    </source>
</evidence>
<dbReference type="OrthoDB" id="416652at2759"/>
<evidence type="ECO:0000313" key="6">
    <source>
        <dbReference type="EMBL" id="CAI3979385.1"/>
    </source>
</evidence>
<dbReference type="EMBL" id="CAMXCT010000480">
    <property type="protein sequence ID" value="CAI3979385.1"/>
    <property type="molecule type" value="Genomic_DNA"/>
</dbReference>
<evidence type="ECO:0000256" key="3">
    <source>
        <dbReference type="SAM" id="MobiDB-lite"/>
    </source>
</evidence>
<gene>
    <name evidence="6" type="ORF">C1SCF055_LOCUS7337</name>
</gene>
<dbReference type="InterPro" id="IPR027791">
    <property type="entry name" value="Galactosyl_T_C"/>
</dbReference>
<sequence length="614" mass="67360">MGKAKTKAKENAETPAPREEPKSGSWRWLLLAALIAPVLAAWLLSAGSAGNDAGATADSVTKTPVEGSPKPKPKKPAAKAAASSEAKARQVSSDGQDLSWKPKTISVVLPCAGEGLFAKKTVISVAESVPWGIGGGILQDIVVVDDGSDPPLSQEFLTPKFQKKYPLKLLRHDVAVGLMGAKSAGAGLATGDVIVFFDCHVAPQDDWYQQFLDAIAENYRRIVVPVITNLDIDTWKETQRSQGMAKCYLTWDADFKWVESTSPYMPVLSGGLLGISRRWWNETGGYDEGMSGWGGENVDQSLRSWLCGGEIVSLSNAFVAHMWRRTEDPRTKQQYAVSQLDAIRNKARAVLAWFDEYREKAAEYPAMTWVGLLGGEAQAQIALNRDVSNFEEVKKRLQCKPFAWFLWRFRDIYVEGGLLPPEVFKLREVKTGQCLTFLGPTGTHPQGRASATVLPCDLDLTKFRGLHLEGQKWHARNRDRDTGKCCSAIGSWNTDQCLVTLSQDAPLAGTVSTGVCDVSGKQVAPWNFLEPEDKSGAGKLVFGRVMEPNDLAQVKCLVVDKKRGQFDLGGSGLKAWSLKLASCKHSTWEKIESTVPIETKLYQEALERHASLFK</sequence>
<dbReference type="Pfam" id="PF00535">
    <property type="entry name" value="Glycos_transf_2"/>
    <property type="match status" value="1"/>
</dbReference>
<keyword evidence="1" id="KW-0808">Transferase</keyword>
<evidence type="ECO:0000256" key="1">
    <source>
        <dbReference type="ARBA" id="ARBA00022679"/>
    </source>
</evidence>
<name>A0A9P1FM16_9DINO</name>
<dbReference type="Pfam" id="PF02709">
    <property type="entry name" value="Glyco_transf_7C"/>
    <property type="match status" value="1"/>
</dbReference>
<dbReference type="AlphaFoldDB" id="A0A9P1FM16"/>
<feature type="region of interest" description="Disordered" evidence="3">
    <location>
        <begin position="1"/>
        <end position="23"/>
    </location>
</feature>
<protein>
    <recommendedName>
        <fullName evidence="9">Glycosyltransferase 2-like domain-containing protein</fullName>
    </recommendedName>
</protein>
<accession>A0A9P1FM16</accession>
<feature type="domain" description="Glycosyltransferase 2-like" evidence="4">
    <location>
        <begin position="106"/>
        <end position="243"/>
    </location>
</feature>
<dbReference type="Proteomes" id="UP001152797">
    <property type="component" value="Unassembled WGS sequence"/>
</dbReference>
<evidence type="ECO:0000259" key="5">
    <source>
        <dbReference type="Pfam" id="PF02709"/>
    </source>
</evidence>
<organism evidence="6">
    <name type="scientific">Cladocopium goreaui</name>
    <dbReference type="NCBI Taxonomy" id="2562237"/>
    <lineage>
        <taxon>Eukaryota</taxon>
        <taxon>Sar</taxon>
        <taxon>Alveolata</taxon>
        <taxon>Dinophyceae</taxon>
        <taxon>Suessiales</taxon>
        <taxon>Symbiodiniaceae</taxon>
        <taxon>Cladocopium</taxon>
    </lineage>
</organism>
<feature type="domain" description="Galactosyltransferase C-terminal" evidence="5">
    <location>
        <begin position="268"/>
        <end position="316"/>
    </location>
</feature>
<comment type="caution">
    <text evidence="6">The sequence shown here is derived from an EMBL/GenBank/DDBJ whole genome shotgun (WGS) entry which is preliminary data.</text>
</comment>
<dbReference type="EMBL" id="CAMXCT030000480">
    <property type="protein sequence ID" value="CAL4766697.1"/>
    <property type="molecule type" value="Genomic_DNA"/>
</dbReference>
<reference evidence="6" key="1">
    <citation type="submission" date="2022-10" db="EMBL/GenBank/DDBJ databases">
        <authorList>
            <person name="Chen Y."/>
            <person name="Dougan E. K."/>
            <person name="Chan C."/>
            <person name="Rhodes N."/>
            <person name="Thang M."/>
        </authorList>
    </citation>
    <scope>NUCLEOTIDE SEQUENCE</scope>
</reference>
<evidence type="ECO:0000313" key="8">
    <source>
        <dbReference type="Proteomes" id="UP001152797"/>
    </source>
</evidence>
<dbReference type="PANTHER" id="PTHR11675">
    <property type="entry name" value="N-ACETYLGALACTOSAMINYLTRANSFERASE"/>
    <property type="match status" value="1"/>
</dbReference>